<name>A0A7W9QI47_9ACTN</name>
<keyword evidence="2" id="KW-1185">Reference proteome</keyword>
<dbReference type="AlphaFoldDB" id="A0A7W9QI47"/>
<organism evidence="1 2">
    <name type="scientific">Streptomyces zagrosensis</name>
    <dbReference type="NCBI Taxonomy" id="1042984"/>
    <lineage>
        <taxon>Bacteria</taxon>
        <taxon>Bacillati</taxon>
        <taxon>Actinomycetota</taxon>
        <taxon>Actinomycetes</taxon>
        <taxon>Kitasatosporales</taxon>
        <taxon>Streptomycetaceae</taxon>
        <taxon>Streptomyces</taxon>
    </lineage>
</organism>
<gene>
    <name evidence="1" type="ORF">FHS42_006753</name>
</gene>
<reference evidence="1 2" key="1">
    <citation type="submission" date="2020-08" db="EMBL/GenBank/DDBJ databases">
        <title>Genomic Encyclopedia of Type Strains, Phase III (KMG-III): the genomes of soil and plant-associated and newly described type strains.</title>
        <authorList>
            <person name="Whitman W."/>
        </authorList>
    </citation>
    <scope>NUCLEOTIDE SEQUENCE [LARGE SCALE GENOMIC DNA]</scope>
    <source>
        <strain evidence="1 2">CECT 8305</strain>
    </source>
</reference>
<accession>A0A7W9QI47</accession>
<dbReference type="EMBL" id="JACHJL010000026">
    <property type="protein sequence ID" value="MBB5939657.1"/>
    <property type="molecule type" value="Genomic_DNA"/>
</dbReference>
<sequence>MSESLFDECRNVIVMERVEHPAAVTKPGDETEMAQHAQMIGDRVLLHAHLSGQFPDWTGGMEKTIQDLYTYGRGQRLHDLGYGKSLLLRDQFACIPWSHTANGTGNHVTSLVADFPHLNTSRGHDILSS</sequence>
<evidence type="ECO:0000313" key="2">
    <source>
        <dbReference type="Proteomes" id="UP000588098"/>
    </source>
</evidence>
<comment type="caution">
    <text evidence="1">The sequence shown here is derived from an EMBL/GenBank/DDBJ whole genome shotgun (WGS) entry which is preliminary data.</text>
</comment>
<dbReference type="Proteomes" id="UP000588098">
    <property type="component" value="Unassembled WGS sequence"/>
</dbReference>
<evidence type="ECO:0000313" key="1">
    <source>
        <dbReference type="EMBL" id="MBB5939657.1"/>
    </source>
</evidence>
<proteinExistence type="predicted"/>
<protein>
    <submittedName>
        <fullName evidence="1">Uncharacterized protein</fullName>
    </submittedName>
</protein>